<dbReference type="EMBL" id="WUFT01000012">
    <property type="protein sequence ID" value="NEJ72656.1"/>
    <property type="molecule type" value="Genomic_DNA"/>
</dbReference>
<dbReference type="CDD" id="cd08177">
    <property type="entry name" value="MAR"/>
    <property type="match status" value="1"/>
</dbReference>
<proteinExistence type="inferred from homology"/>
<keyword evidence="3" id="KW-0520">NAD</keyword>
<evidence type="ECO:0000259" key="4">
    <source>
        <dbReference type="Pfam" id="PF00465"/>
    </source>
</evidence>
<comment type="caution">
    <text evidence="6">The sequence shown here is derived from an EMBL/GenBank/DDBJ whole genome shotgun (WGS) entry which is preliminary data.</text>
</comment>
<feature type="domain" description="Alcohol dehydrogenase iron-type/glycerol dehydrogenase GldA" evidence="4">
    <location>
        <begin position="11"/>
        <end position="154"/>
    </location>
</feature>
<evidence type="ECO:0000313" key="7">
    <source>
        <dbReference type="Proteomes" id="UP000471753"/>
    </source>
</evidence>
<dbReference type="Gene3D" id="1.20.1090.10">
    <property type="entry name" value="Dehydroquinate synthase-like - alpha domain"/>
    <property type="match status" value="1"/>
</dbReference>
<evidence type="ECO:0000256" key="3">
    <source>
        <dbReference type="ARBA" id="ARBA00023027"/>
    </source>
</evidence>
<keyword evidence="2" id="KW-0560">Oxidoreductase</keyword>
<dbReference type="InterPro" id="IPR001670">
    <property type="entry name" value="ADH_Fe/GldA"/>
</dbReference>
<evidence type="ECO:0000256" key="2">
    <source>
        <dbReference type="ARBA" id="ARBA00023002"/>
    </source>
</evidence>
<dbReference type="GO" id="GO:0004022">
    <property type="term" value="F:alcohol dehydrogenase (NAD+) activity"/>
    <property type="evidence" value="ECO:0007669"/>
    <property type="project" value="TreeGrafter"/>
</dbReference>
<dbReference type="GO" id="GO:0046872">
    <property type="term" value="F:metal ion binding"/>
    <property type="evidence" value="ECO:0007669"/>
    <property type="project" value="InterPro"/>
</dbReference>
<evidence type="ECO:0000256" key="1">
    <source>
        <dbReference type="ARBA" id="ARBA00007358"/>
    </source>
</evidence>
<dbReference type="Pfam" id="PF25137">
    <property type="entry name" value="ADH_Fe_C"/>
    <property type="match status" value="1"/>
</dbReference>
<dbReference type="Pfam" id="PF00465">
    <property type="entry name" value="Fe-ADH"/>
    <property type="match status" value="1"/>
</dbReference>
<protein>
    <submittedName>
        <fullName evidence="6">Iron-containing alcohol dehydrogenase</fullName>
    </submittedName>
</protein>
<dbReference type="Gene3D" id="3.40.50.1970">
    <property type="match status" value="1"/>
</dbReference>
<dbReference type="GO" id="GO:0018506">
    <property type="term" value="F:maleylacetate reductase activity"/>
    <property type="evidence" value="ECO:0007669"/>
    <property type="project" value="InterPro"/>
</dbReference>
<dbReference type="PANTHER" id="PTHR11496:SF102">
    <property type="entry name" value="ALCOHOL DEHYDROGENASE 4"/>
    <property type="match status" value="1"/>
</dbReference>
<reference evidence="6 7" key="1">
    <citation type="submission" date="2019-12" db="EMBL/GenBank/DDBJ databases">
        <title>Rhizobium genotypes associated with high levels of biological nitrogen fixation by grain legumes in a temperate-maritime cropping system.</title>
        <authorList>
            <person name="Maluk M."/>
            <person name="Francesc Ferrando Molina F."/>
            <person name="Lopez Del Egido L."/>
            <person name="Lafos M."/>
            <person name="Langarica-Fuentes A."/>
            <person name="Gebre Yohannes G."/>
            <person name="Young M.W."/>
            <person name="Martin P."/>
            <person name="Gantlett R."/>
            <person name="Kenicer G."/>
            <person name="Hawes C."/>
            <person name="Begg G.S."/>
            <person name="Quilliam R.S."/>
            <person name="Squire G.R."/>
            <person name="Poole P.S."/>
            <person name="Young P.W."/>
            <person name="Iannetta P.M."/>
            <person name="James E.K."/>
        </authorList>
    </citation>
    <scope>NUCLEOTIDE SEQUENCE [LARGE SCALE GENOMIC DNA]</scope>
    <source>
        <strain evidence="6 7">JHI366</strain>
    </source>
</reference>
<evidence type="ECO:0000259" key="5">
    <source>
        <dbReference type="Pfam" id="PF25137"/>
    </source>
</evidence>
<gene>
    <name evidence="6" type="ORF">GR197_19305</name>
</gene>
<sequence length="354" mass="37321">MTLSFSYQGSPARIVFGNGASADVGKWVEALNCRRALVLSTPHQAADAQALSARLGSLSVGTFTDATMHTPVEVTERAVSRAAEVGADCVVSLGGGSTTGLGKAMAYRTDIQQIVVPTTYAGSEVTPILGQTENGVKTTVRSPKITPEVVIYDPELTLGLPVDMSITSGLNAIAHAAEGLYAPDRNPITSMMAIDGMRALKEALPVIIESPRDSSAREKALYGAWLCGTVLGQISMSLHHKICHTLGGSFDTPHAETHSIMLPHTIGFNASAVPELMKPISDIFGGGTPGQALYDFAKSIGSPKALRDFGLSEADLDRAAEIANSNPYANPRPIDHGSIRALLQDAWSGRRPPY</sequence>
<dbReference type="InterPro" id="IPR034786">
    <property type="entry name" value="MAR"/>
</dbReference>
<comment type="similarity">
    <text evidence="1">Belongs to the iron-containing alcohol dehydrogenase family.</text>
</comment>
<dbReference type="SUPFAM" id="SSF56796">
    <property type="entry name" value="Dehydroquinate synthase-like"/>
    <property type="match status" value="1"/>
</dbReference>
<dbReference type="AlphaFoldDB" id="A0A7K3UG60"/>
<accession>A0A7K3UG60</accession>
<evidence type="ECO:0000313" key="6">
    <source>
        <dbReference type="EMBL" id="NEJ72656.1"/>
    </source>
</evidence>
<dbReference type="InterPro" id="IPR056798">
    <property type="entry name" value="ADH_Fe_C"/>
</dbReference>
<dbReference type="PANTHER" id="PTHR11496">
    <property type="entry name" value="ALCOHOL DEHYDROGENASE"/>
    <property type="match status" value="1"/>
</dbReference>
<dbReference type="RefSeq" id="WP_164012376.1">
    <property type="nucleotide sequence ID" value="NZ_WUFT01000012.1"/>
</dbReference>
<dbReference type="InterPro" id="IPR039697">
    <property type="entry name" value="Alcohol_dehydrogenase_Fe"/>
</dbReference>
<dbReference type="Proteomes" id="UP000471753">
    <property type="component" value="Unassembled WGS sequence"/>
</dbReference>
<organism evidence="6 7">
    <name type="scientific">Rhizobium phaseoli</name>
    <dbReference type="NCBI Taxonomy" id="396"/>
    <lineage>
        <taxon>Bacteria</taxon>
        <taxon>Pseudomonadati</taxon>
        <taxon>Pseudomonadota</taxon>
        <taxon>Alphaproteobacteria</taxon>
        <taxon>Hyphomicrobiales</taxon>
        <taxon>Rhizobiaceae</taxon>
        <taxon>Rhizobium/Agrobacterium group</taxon>
        <taxon>Rhizobium</taxon>
    </lineage>
</organism>
<feature type="domain" description="Fe-containing alcohol dehydrogenase-like C-terminal" evidence="5">
    <location>
        <begin position="166"/>
        <end position="347"/>
    </location>
</feature>
<name>A0A7K3UG60_9HYPH</name>